<feature type="transmembrane region" description="Helical" evidence="6">
    <location>
        <begin position="74"/>
        <end position="95"/>
    </location>
</feature>
<feature type="transmembrane region" description="Helical" evidence="6">
    <location>
        <begin position="7"/>
        <end position="28"/>
    </location>
</feature>
<keyword evidence="5 6" id="KW-0472">Membrane</keyword>
<comment type="similarity">
    <text evidence="2">Belongs to the autoinducer-2 exporter (AI-2E) (TC 2.A.86) family.</text>
</comment>
<evidence type="ECO:0000256" key="2">
    <source>
        <dbReference type="ARBA" id="ARBA00009773"/>
    </source>
</evidence>
<protein>
    <submittedName>
        <fullName evidence="7">AI-2E family transporter</fullName>
    </submittedName>
</protein>
<evidence type="ECO:0000313" key="8">
    <source>
        <dbReference type="Proteomes" id="UP000823989"/>
    </source>
</evidence>
<keyword evidence="4 6" id="KW-1133">Transmembrane helix</keyword>
<dbReference type="PANTHER" id="PTHR21716:SF69">
    <property type="entry name" value="TRANSPORT PROTEIN YUBA-RELATED"/>
    <property type="match status" value="1"/>
</dbReference>
<feature type="transmembrane region" description="Helical" evidence="6">
    <location>
        <begin position="34"/>
        <end position="53"/>
    </location>
</feature>
<keyword evidence="3 6" id="KW-0812">Transmembrane</keyword>
<comment type="caution">
    <text evidence="7">The sequence shown here is derived from an EMBL/GenBank/DDBJ whole genome shotgun (WGS) entry which is preliminary data.</text>
</comment>
<reference evidence="7" key="1">
    <citation type="journal article" date="2021" name="PeerJ">
        <title>Extensive microbial diversity within the chicken gut microbiome revealed by metagenomics and culture.</title>
        <authorList>
            <person name="Gilroy R."/>
            <person name="Ravi A."/>
            <person name="Getino M."/>
            <person name="Pursley I."/>
            <person name="Horton D.L."/>
            <person name="Alikhan N.F."/>
            <person name="Baker D."/>
            <person name="Gharbi K."/>
            <person name="Hall N."/>
            <person name="Watson M."/>
            <person name="Adriaenssens E.M."/>
            <person name="Foster-Nyarko E."/>
            <person name="Jarju S."/>
            <person name="Secka A."/>
            <person name="Antonio M."/>
            <person name="Oren A."/>
            <person name="Chaudhuri R.R."/>
            <person name="La Ragione R."/>
            <person name="Hildebrand F."/>
            <person name="Pallen M.J."/>
        </authorList>
    </citation>
    <scope>NUCLEOTIDE SEQUENCE</scope>
    <source>
        <strain evidence="7">ChiHjej13B12-752</strain>
    </source>
</reference>
<feature type="transmembrane region" description="Helical" evidence="6">
    <location>
        <begin position="241"/>
        <end position="262"/>
    </location>
</feature>
<evidence type="ECO:0000256" key="3">
    <source>
        <dbReference type="ARBA" id="ARBA00022692"/>
    </source>
</evidence>
<dbReference type="Pfam" id="PF01594">
    <property type="entry name" value="AI-2E_transport"/>
    <property type="match status" value="1"/>
</dbReference>
<dbReference type="EMBL" id="DXHR01000035">
    <property type="protein sequence ID" value="HIW13584.1"/>
    <property type="molecule type" value="Genomic_DNA"/>
</dbReference>
<evidence type="ECO:0000256" key="4">
    <source>
        <dbReference type="ARBA" id="ARBA00022989"/>
    </source>
</evidence>
<dbReference type="Proteomes" id="UP000823989">
    <property type="component" value="Unassembled WGS sequence"/>
</dbReference>
<dbReference type="InterPro" id="IPR002549">
    <property type="entry name" value="AI-2E-like"/>
</dbReference>
<dbReference type="GO" id="GO:0016020">
    <property type="term" value="C:membrane"/>
    <property type="evidence" value="ECO:0007669"/>
    <property type="project" value="UniProtKB-SubCell"/>
</dbReference>
<reference evidence="7" key="2">
    <citation type="submission" date="2021-04" db="EMBL/GenBank/DDBJ databases">
        <authorList>
            <person name="Gilroy R."/>
        </authorList>
    </citation>
    <scope>NUCLEOTIDE SEQUENCE</scope>
    <source>
        <strain evidence="7">ChiHjej13B12-752</strain>
    </source>
</reference>
<feature type="transmembrane region" description="Helical" evidence="6">
    <location>
        <begin position="152"/>
        <end position="175"/>
    </location>
</feature>
<dbReference type="AlphaFoldDB" id="A0A9D1QJG6"/>
<dbReference type="PANTHER" id="PTHR21716">
    <property type="entry name" value="TRANSMEMBRANE PROTEIN"/>
    <property type="match status" value="1"/>
</dbReference>
<sequence>MMDKNWFQTGIAIIITLLIVALTIKIQVIFEPVYIILTTIFYPLLLGGLLYYITEPVQSFLERHKAGRLLSTTMIFILVVLVLAGLGSIIVPMIVTEAGHLVERTPYLLNEFEELFEFLMSQRERLPFDVQEQVDKIVDQASGIIQGLSAGIITFLANTIGVLAMLILVPFFLFFMLKDHEKFIPAALSPFRGAVRQFLNELLSDIDYTLKSFIRGQVLVSIILAVMLYTGYVLIGLDYAILLALFALFMNVIPFVGPWIAFAPALIMGLIQDPLMGVWVAAVTLVAQQIDGNIVTPNVMGQKLNLHPLTIITIVLAAGNIAGFVGMLIAIPFYAVVKAAIKNIWRYRGSISETLSNRA</sequence>
<evidence type="ECO:0000256" key="5">
    <source>
        <dbReference type="ARBA" id="ARBA00023136"/>
    </source>
</evidence>
<comment type="subcellular location">
    <subcellularLocation>
        <location evidence="1">Membrane</location>
        <topology evidence="1">Multi-pass membrane protein</topology>
    </subcellularLocation>
</comment>
<proteinExistence type="inferred from homology"/>
<accession>A0A9D1QJG6</accession>
<gene>
    <name evidence="7" type="ORF">H9891_10585</name>
</gene>
<feature type="transmembrane region" description="Helical" evidence="6">
    <location>
        <begin position="274"/>
        <end position="290"/>
    </location>
</feature>
<evidence type="ECO:0000313" key="7">
    <source>
        <dbReference type="EMBL" id="HIW13584.1"/>
    </source>
</evidence>
<name>A0A9D1QJG6_9STAP</name>
<evidence type="ECO:0000256" key="1">
    <source>
        <dbReference type="ARBA" id="ARBA00004141"/>
    </source>
</evidence>
<feature type="transmembrane region" description="Helical" evidence="6">
    <location>
        <begin position="218"/>
        <end position="235"/>
    </location>
</feature>
<dbReference type="GO" id="GO:0055085">
    <property type="term" value="P:transmembrane transport"/>
    <property type="evidence" value="ECO:0007669"/>
    <property type="project" value="TreeGrafter"/>
</dbReference>
<feature type="transmembrane region" description="Helical" evidence="6">
    <location>
        <begin position="310"/>
        <end position="337"/>
    </location>
</feature>
<evidence type="ECO:0000256" key="6">
    <source>
        <dbReference type="SAM" id="Phobius"/>
    </source>
</evidence>
<organism evidence="7 8">
    <name type="scientific">Candidatus Salinicoccus stercoripullorum</name>
    <dbReference type="NCBI Taxonomy" id="2838756"/>
    <lineage>
        <taxon>Bacteria</taxon>
        <taxon>Bacillati</taxon>
        <taxon>Bacillota</taxon>
        <taxon>Bacilli</taxon>
        <taxon>Bacillales</taxon>
        <taxon>Staphylococcaceae</taxon>
        <taxon>Salinicoccus</taxon>
    </lineage>
</organism>